<gene>
    <name evidence="2" type="ORF">J2W69_001797</name>
</gene>
<dbReference type="EMBL" id="JAVDWR010000004">
    <property type="protein sequence ID" value="MDR7120859.1"/>
    <property type="molecule type" value="Genomic_DNA"/>
</dbReference>
<reference evidence="2 3" key="1">
    <citation type="submission" date="2023-07" db="EMBL/GenBank/DDBJ databases">
        <title>Sorghum-associated microbial communities from plants grown in Nebraska, USA.</title>
        <authorList>
            <person name="Schachtman D."/>
        </authorList>
    </citation>
    <scope>NUCLEOTIDE SEQUENCE [LARGE SCALE GENOMIC DNA]</scope>
    <source>
        <strain evidence="2 3">4138</strain>
    </source>
</reference>
<protein>
    <submittedName>
        <fullName evidence="2">ABC-type amino acid transport system permease subunit</fullName>
    </submittedName>
</protein>
<evidence type="ECO:0000313" key="2">
    <source>
        <dbReference type="EMBL" id="MDR7120859.1"/>
    </source>
</evidence>
<proteinExistence type="predicted"/>
<keyword evidence="1" id="KW-1133">Transmembrane helix</keyword>
<feature type="transmembrane region" description="Helical" evidence="1">
    <location>
        <begin position="44"/>
        <end position="63"/>
    </location>
</feature>
<dbReference type="RefSeq" id="WP_310276935.1">
    <property type="nucleotide sequence ID" value="NZ_JAVDWR010000004.1"/>
</dbReference>
<sequence>MYSTKVLLLAAKVSFIHMTWLVSIIGVPMLYFDKDLQLSEKVGLFAFFLVFLWLIYFLTNVLFHRLSLRKPEALEAFLSKDEAARGKELGTHLEGW</sequence>
<accession>A0ABU1VYT1</accession>
<name>A0ABU1VYT1_9GAMM</name>
<evidence type="ECO:0000313" key="3">
    <source>
        <dbReference type="Proteomes" id="UP001257909"/>
    </source>
</evidence>
<dbReference type="Proteomes" id="UP001257909">
    <property type="component" value="Unassembled WGS sequence"/>
</dbReference>
<organism evidence="2 3">
    <name type="scientific">Rheinheimera soli</name>
    <dbReference type="NCBI Taxonomy" id="443616"/>
    <lineage>
        <taxon>Bacteria</taxon>
        <taxon>Pseudomonadati</taxon>
        <taxon>Pseudomonadota</taxon>
        <taxon>Gammaproteobacteria</taxon>
        <taxon>Chromatiales</taxon>
        <taxon>Chromatiaceae</taxon>
        <taxon>Rheinheimera</taxon>
    </lineage>
</organism>
<keyword evidence="1" id="KW-0472">Membrane</keyword>
<comment type="caution">
    <text evidence="2">The sequence shown here is derived from an EMBL/GenBank/DDBJ whole genome shotgun (WGS) entry which is preliminary data.</text>
</comment>
<keyword evidence="3" id="KW-1185">Reference proteome</keyword>
<evidence type="ECO:0000256" key="1">
    <source>
        <dbReference type="SAM" id="Phobius"/>
    </source>
</evidence>
<keyword evidence="1" id="KW-0812">Transmembrane</keyword>
<feature type="transmembrane region" description="Helical" evidence="1">
    <location>
        <begin position="7"/>
        <end position="32"/>
    </location>
</feature>